<dbReference type="eggNOG" id="COG1490">
    <property type="taxonomic scope" value="Bacteria"/>
</dbReference>
<dbReference type="SUPFAM" id="SSF69500">
    <property type="entry name" value="DTD-like"/>
    <property type="match status" value="1"/>
</dbReference>
<comment type="catalytic activity">
    <reaction evidence="2">
        <text>glycyl-tRNA(Ala) + H2O = tRNA(Ala) + glycine + H(+)</text>
        <dbReference type="Rhea" id="RHEA:53744"/>
        <dbReference type="Rhea" id="RHEA-COMP:9657"/>
        <dbReference type="Rhea" id="RHEA-COMP:13640"/>
        <dbReference type="ChEBI" id="CHEBI:15377"/>
        <dbReference type="ChEBI" id="CHEBI:15378"/>
        <dbReference type="ChEBI" id="CHEBI:57305"/>
        <dbReference type="ChEBI" id="CHEBI:78442"/>
        <dbReference type="ChEBI" id="CHEBI:78522"/>
    </reaction>
</comment>
<dbReference type="GO" id="GO:0051500">
    <property type="term" value="F:D-tyrosyl-tRNA(Tyr) deacylase activity"/>
    <property type="evidence" value="ECO:0007669"/>
    <property type="project" value="TreeGrafter"/>
</dbReference>
<keyword evidence="2" id="KW-0963">Cytoplasm</keyword>
<reference evidence="3 4" key="1">
    <citation type="submission" date="2009-04" db="EMBL/GenBank/DDBJ databases">
        <authorList>
            <person name="Sebastian Y."/>
            <person name="Madupu R."/>
            <person name="Durkin A.S."/>
            <person name="Torralba M."/>
            <person name="Methe B."/>
            <person name="Sutton G.G."/>
            <person name="Strausberg R.L."/>
            <person name="Nelson K.E."/>
        </authorList>
    </citation>
    <scope>NUCLEOTIDE SEQUENCE [LARGE SCALE GENOMIC DNA]</scope>
    <source>
        <strain evidence="4">ATCC 35406 / BCRC 14492 / JCM 8526 / NCTC 13058 / HG 370</strain>
    </source>
</reference>
<dbReference type="NCBIfam" id="TIGR00256">
    <property type="entry name" value="D-aminoacyl-tRNA deacylase"/>
    <property type="match status" value="1"/>
</dbReference>
<dbReference type="EMBL" id="ACNN01000020">
    <property type="protein sequence ID" value="EEN82782.1"/>
    <property type="molecule type" value="Genomic_DNA"/>
</dbReference>
<dbReference type="PANTHER" id="PTHR10472:SF5">
    <property type="entry name" value="D-AMINOACYL-TRNA DEACYLASE 1"/>
    <property type="match status" value="1"/>
</dbReference>
<comment type="similarity">
    <text evidence="1 2">Belongs to the DTD family.</text>
</comment>
<organism evidence="3 4">
    <name type="scientific">Porphyromonas endodontalis (strain ATCC 35406 / DSM 24491 / JCM 8526 / CCUG 16442 / BCRC 14492 / NCTC 13058 / HG 370)</name>
    <name type="common">Bacteroides endodontalis</name>
    <dbReference type="NCBI Taxonomy" id="553175"/>
    <lineage>
        <taxon>Bacteria</taxon>
        <taxon>Pseudomonadati</taxon>
        <taxon>Bacteroidota</taxon>
        <taxon>Bacteroidia</taxon>
        <taxon>Bacteroidales</taxon>
        <taxon>Porphyromonadaceae</taxon>
        <taxon>Porphyromonas</taxon>
    </lineage>
</organism>
<keyword evidence="2" id="KW-0820">tRNA-binding</keyword>
<keyword evidence="2" id="KW-0694">RNA-binding</keyword>
<keyword evidence="2 3" id="KW-0378">Hydrolase</keyword>
<dbReference type="Gene3D" id="3.50.80.10">
    <property type="entry name" value="D-tyrosyl-tRNA(Tyr) deacylase"/>
    <property type="match status" value="1"/>
</dbReference>
<evidence type="ECO:0000256" key="1">
    <source>
        <dbReference type="ARBA" id="ARBA00009673"/>
    </source>
</evidence>
<comment type="subcellular location">
    <subcellularLocation>
        <location evidence="2">Cytoplasm</location>
    </subcellularLocation>
</comment>
<dbReference type="Pfam" id="PF02580">
    <property type="entry name" value="Tyr_Deacylase"/>
    <property type="match status" value="1"/>
</dbReference>
<proteinExistence type="inferred from homology"/>
<comment type="subunit">
    <text evidence="2">Homodimer.</text>
</comment>
<dbReference type="InterPro" id="IPR003732">
    <property type="entry name" value="Daa-tRNA_deacyls_DTD"/>
</dbReference>
<sequence length="150" mass="16705">MRVVIQRVRYARLSVGGELISQISQGLMVLVGIAEEDGREEINYLCKKLAALRVFDDDEGVMNRSVMDVGGEVMLVSQFTLMANTKKGNRPSYIHAARPEISRPLYEEFCSALEKVLGKEVARGRFGADMQIELVNDGPVTITIDTARDR</sequence>
<dbReference type="HAMAP" id="MF_00518">
    <property type="entry name" value="Deacylase_Dtd"/>
    <property type="match status" value="1"/>
</dbReference>
<dbReference type="RefSeq" id="WP_004333708.1">
    <property type="nucleotide sequence ID" value="NZ_ACNN01000020.1"/>
</dbReference>
<accession>C3JAE8</accession>
<dbReference type="InterPro" id="IPR023509">
    <property type="entry name" value="DTD-like_sf"/>
</dbReference>
<gene>
    <name evidence="2 3" type="primary">dtd</name>
    <name evidence="3" type="ORF">POREN0001_0184</name>
</gene>
<dbReference type="GO" id="GO:0043908">
    <property type="term" value="F:Ser(Gly)-tRNA(Ala) hydrolase activity"/>
    <property type="evidence" value="ECO:0007669"/>
    <property type="project" value="UniProtKB-UniRule"/>
</dbReference>
<dbReference type="GO" id="GO:0000049">
    <property type="term" value="F:tRNA binding"/>
    <property type="evidence" value="ECO:0007669"/>
    <property type="project" value="UniProtKB-UniRule"/>
</dbReference>
<dbReference type="PANTHER" id="PTHR10472">
    <property type="entry name" value="D-TYROSYL-TRNA TYR DEACYLASE"/>
    <property type="match status" value="1"/>
</dbReference>
<evidence type="ECO:0000256" key="2">
    <source>
        <dbReference type="HAMAP-Rule" id="MF_00518"/>
    </source>
</evidence>
<protein>
    <recommendedName>
        <fullName evidence="2">D-aminoacyl-tRNA deacylase</fullName>
        <shortName evidence="2">DTD</shortName>
        <ecNumber evidence="2">3.1.1.96</ecNumber>
    </recommendedName>
    <alternativeName>
        <fullName evidence="2">Gly-tRNA(Ala) deacylase</fullName>
        <ecNumber evidence="2">3.1.1.-</ecNumber>
    </alternativeName>
</protein>
<comment type="catalytic activity">
    <reaction evidence="2">
        <text>a D-aminoacyl-tRNA + H2O = a tRNA + a D-alpha-amino acid + H(+)</text>
        <dbReference type="Rhea" id="RHEA:13953"/>
        <dbReference type="Rhea" id="RHEA-COMP:10123"/>
        <dbReference type="Rhea" id="RHEA-COMP:10124"/>
        <dbReference type="ChEBI" id="CHEBI:15377"/>
        <dbReference type="ChEBI" id="CHEBI:15378"/>
        <dbReference type="ChEBI" id="CHEBI:59871"/>
        <dbReference type="ChEBI" id="CHEBI:78442"/>
        <dbReference type="ChEBI" id="CHEBI:79333"/>
        <dbReference type="EC" id="3.1.1.96"/>
    </reaction>
</comment>
<dbReference type="GO" id="GO:0019478">
    <property type="term" value="P:D-amino acid catabolic process"/>
    <property type="evidence" value="ECO:0007669"/>
    <property type="project" value="UniProtKB-UniRule"/>
</dbReference>
<dbReference type="EC" id="3.1.1.-" evidence="2"/>
<comment type="domain">
    <text evidence="2">A Gly-cisPro motif from one monomer fits into the active site of the other monomer to allow specific chiral rejection of L-amino acids.</text>
</comment>
<dbReference type="FunFam" id="3.50.80.10:FF:000001">
    <property type="entry name" value="D-aminoacyl-tRNA deacylase"/>
    <property type="match status" value="1"/>
</dbReference>
<dbReference type="GeneID" id="93365195"/>
<feature type="short sequence motif" description="Gly-cisPro motif, important for rejection of L-amino acids" evidence="2">
    <location>
        <begin position="138"/>
        <end position="139"/>
    </location>
</feature>
<keyword evidence="4" id="KW-1185">Reference proteome</keyword>
<dbReference type="GO" id="GO:0005737">
    <property type="term" value="C:cytoplasm"/>
    <property type="evidence" value="ECO:0007669"/>
    <property type="project" value="UniProtKB-SubCell"/>
</dbReference>
<evidence type="ECO:0000313" key="3">
    <source>
        <dbReference type="EMBL" id="EEN82782.1"/>
    </source>
</evidence>
<comment type="caution">
    <text evidence="3">The sequence shown here is derived from an EMBL/GenBank/DDBJ whole genome shotgun (WGS) entry which is preliminary data.</text>
</comment>
<dbReference type="STRING" id="553175.POREN0001_0184"/>
<dbReference type="Proteomes" id="UP000004295">
    <property type="component" value="Unassembled WGS sequence"/>
</dbReference>
<evidence type="ECO:0000313" key="4">
    <source>
        <dbReference type="Proteomes" id="UP000004295"/>
    </source>
</evidence>
<dbReference type="GO" id="GO:0106026">
    <property type="term" value="F:Gly-tRNA(Ala) deacylase activity"/>
    <property type="evidence" value="ECO:0007669"/>
    <property type="project" value="UniProtKB-UniRule"/>
</dbReference>
<dbReference type="EC" id="3.1.1.96" evidence="2"/>
<dbReference type="AlphaFoldDB" id="C3JAE8"/>
<name>C3JAE8_POREA</name>
<comment type="function">
    <text evidence="2">An aminoacyl-tRNA editing enzyme that deacylates mischarged D-aminoacyl-tRNAs. Also deacylates mischarged glycyl-tRNA(Ala), protecting cells against glycine mischarging by AlaRS. Acts via tRNA-based rather than protein-based catalysis; rejects L-amino acids rather than detecting D-amino acids in the active site. By recycling D-aminoacyl-tRNA to D-amino acids and free tRNA molecules, this enzyme counteracts the toxicity associated with the formation of D-aminoacyl-tRNA entities in vivo and helps enforce protein L-homochirality.</text>
</comment>